<protein>
    <submittedName>
        <fullName evidence="2">Uncharacterized protein</fullName>
    </submittedName>
</protein>
<organism evidence="2 3">
    <name type="scientific">Sulfurimonas diazotrophicus</name>
    <dbReference type="NCBI Taxonomy" id="3131939"/>
    <lineage>
        <taxon>Bacteria</taxon>
        <taxon>Pseudomonadati</taxon>
        <taxon>Campylobacterota</taxon>
        <taxon>Epsilonproteobacteria</taxon>
        <taxon>Campylobacterales</taxon>
        <taxon>Sulfurimonadaceae</taxon>
        <taxon>Sulfurimonas</taxon>
    </lineage>
</organism>
<dbReference type="EMBL" id="CP147920">
    <property type="protein sequence ID" value="XAU14231.1"/>
    <property type="molecule type" value="Genomic_DNA"/>
</dbReference>
<sequence>MPEYSKASKARVPDETSEYSEKGRLRAAGAQIDRYRIILDKDNFQPEEPHWRRISKNTVSLFQVLIDQDLHELVMVLEHYPRYIEWVCEHFRYAYSYSENEASIDAASRLLELGEPFFTKQFVRNLVRKLPRLDAMELEALKTFAETVAAQHGQWHPIITNHYCDAIGESVESRKLHPLQRLAITGKIANIARIDTFEYDAEDRDAVLDIPYMN</sequence>
<accession>A0ABZ3H6S5</accession>
<dbReference type="RefSeq" id="WP_345969309.1">
    <property type="nucleotide sequence ID" value="NZ_CP147920.1"/>
</dbReference>
<proteinExistence type="predicted"/>
<evidence type="ECO:0000313" key="3">
    <source>
        <dbReference type="Proteomes" id="UP001447842"/>
    </source>
</evidence>
<evidence type="ECO:0000256" key="1">
    <source>
        <dbReference type="SAM" id="MobiDB-lite"/>
    </source>
</evidence>
<evidence type="ECO:0000313" key="2">
    <source>
        <dbReference type="EMBL" id="XAU14231.1"/>
    </source>
</evidence>
<feature type="region of interest" description="Disordered" evidence="1">
    <location>
        <begin position="1"/>
        <end position="23"/>
    </location>
</feature>
<keyword evidence="3" id="KW-1185">Reference proteome</keyword>
<feature type="compositionally biased region" description="Basic and acidic residues" evidence="1">
    <location>
        <begin position="11"/>
        <end position="23"/>
    </location>
</feature>
<name>A0ABZ3H6S5_9BACT</name>
<gene>
    <name evidence="2" type="ORF">WCY31_08170</name>
</gene>
<dbReference type="Proteomes" id="UP001447842">
    <property type="component" value="Chromosome"/>
</dbReference>
<reference evidence="2 3" key="1">
    <citation type="submission" date="2024-03" db="EMBL/GenBank/DDBJ databases">
        <title>Sulfurimonas sp. HSL3-1.</title>
        <authorList>
            <person name="Wang S."/>
        </authorList>
    </citation>
    <scope>NUCLEOTIDE SEQUENCE [LARGE SCALE GENOMIC DNA]</scope>
    <source>
        <strain evidence="2 3">HSL3-1</strain>
    </source>
</reference>